<accession>A0ABQ4N584</accession>
<dbReference type="Proteomes" id="UP000680304">
    <property type="component" value="Unassembled WGS sequence"/>
</dbReference>
<evidence type="ECO:0000256" key="1">
    <source>
        <dbReference type="SAM" id="MobiDB-lite"/>
    </source>
</evidence>
<dbReference type="InterPro" id="IPR009045">
    <property type="entry name" value="Zn_M74/Hedgehog-like"/>
</dbReference>
<gene>
    <name evidence="3" type="ORF">PACILC2_18750</name>
</gene>
<dbReference type="EMBL" id="BOVJ01000059">
    <property type="protein sequence ID" value="GIQ63307.1"/>
    <property type="molecule type" value="Genomic_DNA"/>
</dbReference>
<sequence>MSVEKRPYFILFTSLVMLSAGCGSLLSGITGSHNVGSEQTQPNDPAADADDATENEPSKPADAAPEPPERENAAQEHPGTDKPDVKPEKPPVDKPNSPPEREGPVQETAGKIGDLMVVANPDSLAVLINKQYTLPENYEPEDLVYPDVPFIFSEKVDKRKLRKEAAEALEELFAGAKEDGIELAGVSGYRSYERQKELFESYVKRDGEEKARTYSALPGTSEHQTGLSIDVSGSDGRCAAQDCFAGTPEAEWLAEHAAEYGFIIRYPEGKEDITGYKYEPWHIRYVGLEIAKEIAERNITLEEYYQAVPVSGK</sequence>
<feature type="region of interest" description="Disordered" evidence="1">
    <location>
        <begin position="33"/>
        <end position="112"/>
    </location>
</feature>
<name>A0ABQ4N584_9BACL</name>
<comment type="caution">
    <text evidence="3">The sequence shown here is derived from an EMBL/GenBank/DDBJ whole genome shotgun (WGS) entry which is preliminary data.</text>
</comment>
<dbReference type="InterPro" id="IPR052179">
    <property type="entry name" value="DD-CPase-like"/>
</dbReference>
<evidence type="ECO:0000259" key="2">
    <source>
        <dbReference type="Pfam" id="PF02557"/>
    </source>
</evidence>
<dbReference type="PROSITE" id="PS51257">
    <property type="entry name" value="PROKAR_LIPOPROTEIN"/>
    <property type="match status" value="1"/>
</dbReference>
<evidence type="ECO:0000313" key="4">
    <source>
        <dbReference type="Proteomes" id="UP000680304"/>
    </source>
</evidence>
<keyword evidence="4" id="KW-1185">Reference proteome</keyword>
<feature type="domain" description="D-alanyl-D-alanine carboxypeptidase-like core" evidence="2">
    <location>
        <begin position="159"/>
        <end position="287"/>
    </location>
</feature>
<reference evidence="3 4" key="1">
    <citation type="submission" date="2021-04" db="EMBL/GenBank/DDBJ databases">
        <title>Draft genome sequence of Paenibacillus cisolokensis, LC2-13A.</title>
        <authorList>
            <person name="Uke A."/>
            <person name="Chhe C."/>
            <person name="Baramee S."/>
            <person name="Kosugi A."/>
        </authorList>
    </citation>
    <scope>NUCLEOTIDE SEQUENCE [LARGE SCALE GENOMIC DNA]</scope>
    <source>
        <strain evidence="3 4">LC2-13A</strain>
    </source>
</reference>
<dbReference type="CDD" id="cd14852">
    <property type="entry name" value="LD-carboxypeptidase"/>
    <property type="match status" value="1"/>
</dbReference>
<dbReference type="SUPFAM" id="SSF55166">
    <property type="entry name" value="Hedgehog/DD-peptidase"/>
    <property type="match status" value="1"/>
</dbReference>
<proteinExistence type="predicted"/>
<evidence type="ECO:0000313" key="3">
    <source>
        <dbReference type="EMBL" id="GIQ63307.1"/>
    </source>
</evidence>
<organism evidence="3 4">
    <name type="scientific">Paenibacillus cisolokensis</name>
    <dbReference type="NCBI Taxonomy" id="1658519"/>
    <lineage>
        <taxon>Bacteria</taxon>
        <taxon>Bacillati</taxon>
        <taxon>Bacillota</taxon>
        <taxon>Bacilli</taxon>
        <taxon>Bacillales</taxon>
        <taxon>Paenibacillaceae</taxon>
        <taxon>Paenibacillus</taxon>
    </lineage>
</organism>
<dbReference type="InterPro" id="IPR058193">
    <property type="entry name" value="VanY/YodJ_core_dom"/>
</dbReference>
<feature type="compositionally biased region" description="Basic and acidic residues" evidence="1">
    <location>
        <begin position="67"/>
        <end position="92"/>
    </location>
</feature>
<dbReference type="PANTHER" id="PTHR34385">
    <property type="entry name" value="D-ALANYL-D-ALANINE CARBOXYPEPTIDASE"/>
    <property type="match status" value="1"/>
</dbReference>
<dbReference type="RefSeq" id="WP_372447086.1">
    <property type="nucleotide sequence ID" value="NZ_BOVJ01000059.1"/>
</dbReference>
<protein>
    <recommendedName>
        <fullName evidence="2">D-alanyl-D-alanine carboxypeptidase-like core domain-containing protein</fullName>
    </recommendedName>
</protein>
<dbReference type="PANTHER" id="PTHR34385:SF1">
    <property type="entry name" value="PEPTIDOGLYCAN L-ALANYL-D-GLUTAMATE ENDOPEPTIDASE CWLK"/>
    <property type="match status" value="1"/>
</dbReference>
<dbReference type="InterPro" id="IPR003709">
    <property type="entry name" value="VanY-like_core_dom"/>
</dbReference>
<dbReference type="Pfam" id="PF02557">
    <property type="entry name" value="VanY"/>
    <property type="match status" value="1"/>
</dbReference>
<dbReference type="Gene3D" id="3.30.1380.10">
    <property type="match status" value="1"/>
</dbReference>